<sequence length="155" mass="17607">MYVFDNSPFSVLFRNYYRGRFPTLWDLFDQMVGNGRLVSTREVKREIENSSIEDLRTWANANPTIFTIPTAAEGAAVAQIYAIQHFQQNIERQKLLKGGIIADPFVVAKAKSDGLTVVTMELFKPNAAKIPNICQHFNVPCLTLEEFMAAEGWQF</sequence>
<dbReference type="PIRSF" id="PIRSF008505">
    <property type="entry name" value="UCP008505"/>
    <property type="match status" value="1"/>
</dbReference>
<organism evidence="1">
    <name type="scientific">mine drainage metagenome</name>
    <dbReference type="NCBI Taxonomy" id="410659"/>
    <lineage>
        <taxon>unclassified sequences</taxon>
        <taxon>metagenomes</taxon>
        <taxon>ecological metagenomes</taxon>
    </lineage>
</organism>
<comment type="caution">
    <text evidence="1">The sequence shown here is derived from an EMBL/GenBank/DDBJ whole genome shotgun (WGS) entry which is preliminary data.</text>
</comment>
<dbReference type="Pfam" id="PF14367">
    <property type="entry name" value="DUF4411"/>
    <property type="match status" value="1"/>
</dbReference>
<dbReference type="AlphaFoldDB" id="E6PGS3"/>
<dbReference type="CDD" id="cd18711">
    <property type="entry name" value="PIN_VapC-like_DUF411"/>
    <property type="match status" value="1"/>
</dbReference>
<dbReference type="InterPro" id="IPR016541">
    <property type="entry name" value="UCP008505"/>
</dbReference>
<evidence type="ECO:0000313" key="1">
    <source>
        <dbReference type="EMBL" id="CBH75661.1"/>
    </source>
</evidence>
<dbReference type="EMBL" id="CABL01000014">
    <property type="protein sequence ID" value="CBH75661.1"/>
    <property type="molecule type" value="Genomic_DNA"/>
</dbReference>
<proteinExistence type="predicted"/>
<gene>
    <name evidence="1" type="ORF">CARN1_2524</name>
</gene>
<accession>E6PGS3</accession>
<reference evidence="1" key="1">
    <citation type="submission" date="2009-10" db="EMBL/GenBank/DDBJ databases">
        <title>Diversity of trophic interactions inside an arsenic-rich microbial ecosystem.</title>
        <authorList>
            <person name="Bertin P.N."/>
            <person name="Heinrich-Salmeron A."/>
            <person name="Pelletier E."/>
            <person name="Goulhen-Chollet F."/>
            <person name="Arsene-Ploetze F."/>
            <person name="Gallien S."/>
            <person name="Calteau A."/>
            <person name="Vallenet D."/>
            <person name="Casiot C."/>
            <person name="Chane-Woon-Ming B."/>
            <person name="Giloteaux L."/>
            <person name="Barakat M."/>
            <person name="Bonnefoy V."/>
            <person name="Bruneel O."/>
            <person name="Chandler M."/>
            <person name="Cleiss J."/>
            <person name="Duran R."/>
            <person name="Elbaz-Poulichet F."/>
            <person name="Fonknechten N."/>
            <person name="Lauga B."/>
            <person name="Mornico D."/>
            <person name="Ortet P."/>
            <person name="Schaeffer C."/>
            <person name="Siguier P."/>
            <person name="Alexander Thil Smith A."/>
            <person name="Van Dorsselaer A."/>
            <person name="Weissenbach J."/>
            <person name="Medigue C."/>
            <person name="Le Paslier D."/>
        </authorList>
    </citation>
    <scope>NUCLEOTIDE SEQUENCE</scope>
</reference>
<protein>
    <submittedName>
        <fullName evidence="1">Uncharacterized protein</fullName>
    </submittedName>
</protein>
<name>E6PGS3_9ZZZZ</name>